<gene>
    <name evidence="2" type="ORF">B0H17DRAFT_1129176</name>
</gene>
<comment type="caution">
    <text evidence="2">The sequence shown here is derived from an EMBL/GenBank/DDBJ whole genome shotgun (WGS) entry which is preliminary data.</text>
</comment>
<organism evidence="2 3">
    <name type="scientific">Mycena rosella</name>
    <name type="common">Pink bonnet</name>
    <name type="synonym">Agaricus rosellus</name>
    <dbReference type="NCBI Taxonomy" id="1033263"/>
    <lineage>
        <taxon>Eukaryota</taxon>
        <taxon>Fungi</taxon>
        <taxon>Dikarya</taxon>
        <taxon>Basidiomycota</taxon>
        <taxon>Agaricomycotina</taxon>
        <taxon>Agaricomycetes</taxon>
        <taxon>Agaricomycetidae</taxon>
        <taxon>Agaricales</taxon>
        <taxon>Marasmiineae</taxon>
        <taxon>Mycenaceae</taxon>
        <taxon>Mycena</taxon>
    </lineage>
</organism>
<evidence type="ECO:0000313" key="2">
    <source>
        <dbReference type="EMBL" id="KAJ7699563.1"/>
    </source>
</evidence>
<dbReference type="AlphaFoldDB" id="A0AAD7DTR3"/>
<feature type="compositionally biased region" description="Basic and acidic residues" evidence="1">
    <location>
        <begin position="13"/>
        <end position="23"/>
    </location>
</feature>
<name>A0AAD7DTR3_MYCRO</name>
<keyword evidence="3" id="KW-1185">Reference proteome</keyword>
<accession>A0AAD7DTR3</accession>
<reference evidence="2" key="1">
    <citation type="submission" date="2023-03" db="EMBL/GenBank/DDBJ databases">
        <title>Massive genome expansion in bonnet fungi (Mycena s.s.) driven by repeated elements and novel gene families across ecological guilds.</title>
        <authorList>
            <consortium name="Lawrence Berkeley National Laboratory"/>
            <person name="Harder C.B."/>
            <person name="Miyauchi S."/>
            <person name="Viragh M."/>
            <person name="Kuo A."/>
            <person name="Thoen E."/>
            <person name="Andreopoulos B."/>
            <person name="Lu D."/>
            <person name="Skrede I."/>
            <person name="Drula E."/>
            <person name="Henrissat B."/>
            <person name="Morin E."/>
            <person name="Kohler A."/>
            <person name="Barry K."/>
            <person name="LaButti K."/>
            <person name="Morin E."/>
            <person name="Salamov A."/>
            <person name="Lipzen A."/>
            <person name="Mereny Z."/>
            <person name="Hegedus B."/>
            <person name="Baldrian P."/>
            <person name="Stursova M."/>
            <person name="Weitz H."/>
            <person name="Taylor A."/>
            <person name="Grigoriev I.V."/>
            <person name="Nagy L.G."/>
            <person name="Martin F."/>
            <person name="Kauserud H."/>
        </authorList>
    </citation>
    <scope>NUCLEOTIDE SEQUENCE</scope>
    <source>
        <strain evidence="2">CBHHK067</strain>
    </source>
</reference>
<evidence type="ECO:0008006" key="4">
    <source>
        <dbReference type="Google" id="ProtNLM"/>
    </source>
</evidence>
<sequence>MGIGGGWRGTLGKNRECRGDRTVGKKNRGKKTENRADCKNTFNVFLHRFHLGPSPHCDLYLVPETVSHFLLACPLYWRQRLGTARLTLRRLIGVKSDPRPALSFVRETGRLPRYAL</sequence>
<dbReference type="Proteomes" id="UP001221757">
    <property type="component" value="Unassembled WGS sequence"/>
</dbReference>
<protein>
    <recommendedName>
        <fullName evidence="4">Reverse transcriptase zinc-binding domain-containing protein</fullName>
    </recommendedName>
</protein>
<evidence type="ECO:0000313" key="3">
    <source>
        <dbReference type="Proteomes" id="UP001221757"/>
    </source>
</evidence>
<feature type="region of interest" description="Disordered" evidence="1">
    <location>
        <begin position="1"/>
        <end position="33"/>
    </location>
</feature>
<evidence type="ECO:0000256" key="1">
    <source>
        <dbReference type="SAM" id="MobiDB-lite"/>
    </source>
</evidence>
<proteinExistence type="predicted"/>
<dbReference type="EMBL" id="JARKIE010000022">
    <property type="protein sequence ID" value="KAJ7699563.1"/>
    <property type="molecule type" value="Genomic_DNA"/>
</dbReference>